<evidence type="ECO:0000313" key="6">
    <source>
        <dbReference type="Proteomes" id="UP001606210"/>
    </source>
</evidence>
<dbReference type="PROSITE" id="PS50297">
    <property type="entry name" value="ANK_REP_REGION"/>
    <property type="match status" value="2"/>
</dbReference>
<dbReference type="Pfam" id="PF00023">
    <property type="entry name" value="Ank"/>
    <property type="match status" value="1"/>
</dbReference>
<keyword evidence="2 3" id="KW-0040">ANK repeat</keyword>
<dbReference type="SMART" id="SM00248">
    <property type="entry name" value="ANK"/>
    <property type="match status" value="3"/>
</dbReference>
<feature type="signal peptide" evidence="4">
    <location>
        <begin position="1"/>
        <end position="17"/>
    </location>
</feature>
<evidence type="ECO:0000256" key="4">
    <source>
        <dbReference type="SAM" id="SignalP"/>
    </source>
</evidence>
<dbReference type="Gene3D" id="1.25.40.20">
    <property type="entry name" value="Ankyrin repeat-containing domain"/>
    <property type="match status" value="2"/>
</dbReference>
<gene>
    <name evidence="5" type="ORF">ACG00Y_02545</name>
</gene>
<dbReference type="RefSeq" id="WP_394475701.1">
    <property type="nucleotide sequence ID" value="NZ_JBIGHV010000001.1"/>
</dbReference>
<dbReference type="InterPro" id="IPR050776">
    <property type="entry name" value="Ank_Repeat/CDKN_Inhibitor"/>
</dbReference>
<feature type="repeat" description="ANK" evidence="3">
    <location>
        <begin position="108"/>
        <end position="140"/>
    </location>
</feature>
<dbReference type="Proteomes" id="UP001606210">
    <property type="component" value="Unassembled WGS sequence"/>
</dbReference>
<dbReference type="SUPFAM" id="SSF48403">
    <property type="entry name" value="Ankyrin repeat"/>
    <property type="match status" value="1"/>
</dbReference>
<dbReference type="InterPro" id="IPR036770">
    <property type="entry name" value="Ankyrin_rpt-contain_sf"/>
</dbReference>
<comment type="caution">
    <text evidence="5">The sequence shown here is derived from an EMBL/GenBank/DDBJ whole genome shotgun (WGS) entry which is preliminary data.</text>
</comment>
<keyword evidence="1" id="KW-0677">Repeat</keyword>
<proteinExistence type="predicted"/>
<feature type="repeat" description="ANK" evidence="3">
    <location>
        <begin position="199"/>
        <end position="231"/>
    </location>
</feature>
<dbReference type="PANTHER" id="PTHR24201">
    <property type="entry name" value="ANK_REP_REGION DOMAIN-CONTAINING PROTEIN"/>
    <property type="match status" value="1"/>
</dbReference>
<evidence type="ECO:0000256" key="2">
    <source>
        <dbReference type="ARBA" id="ARBA00023043"/>
    </source>
</evidence>
<name>A0ABW7EX34_9BURK</name>
<keyword evidence="6" id="KW-1185">Reference proteome</keyword>
<dbReference type="PANTHER" id="PTHR24201:SF16">
    <property type="entry name" value="ANKYRIN-1-LIKE-RELATED"/>
    <property type="match status" value="1"/>
</dbReference>
<dbReference type="Pfam" id="PF12796">
    <property type="entry name" value="Ank_2"/>
    <property type="match status" value="1"/>
</dbReference>
<sequence length="294" mass="31372">MKARLLAGLLLVGAAQAQGSEKASASATPAVTMTRHIEFTAEWDDALQARDVQRVTALLRRAKGDMPRNRFGDTPLHKLPALHESGDVVPVMTALLAHGADVHAATSGGFTPLHMAAFSTCAPCVQLLLRAGARVQVASRKHGTTPLHMSKPETRAALLAGGADIAARDKLGRVPLHTVAMPSAELTGPGVGLDVADAQGFTPLHWAAFEGGHEAAAWLLAQGANPRLRSTAAYVYTDPVLAAEWASTATYPAGLRSYDLAKARHDEVKWSTGKFRRVWELLDKATPREGWFSR</sequence>
<evidence type="ECO:0000256" key="1">
    <source>
        <dbReference type="ARBA" id="ARBA00022737"/>
    </source>
</evidence>
<feature type="chain" id="PRO_5045970049" evidence="4">
    <location>
        <begin position="18"/>
        <end position="294"/>
    </location>
</feature>
<accession>A0ABW7EX34</accession>
<protein>
    <submittedName>
        <fullName evidence="5">Ankyrin repeat domain-containing protein</fullName>
    </submittedName>
</protein>
<keyword evidence="4" id="KW-0732">Signal</keyword>
<dbReference type="InterPro" id="IPR002110">
    <property type="entry name" value="Ankyrin_rpt"/>
</dbReference>
<dbReference type="EMBL" id="JBIGHV010000001">
    <property type="protein sequence ID" value="MFG6428771.1"/>
    <property type="molecule type" value="Genomic_DNA"/>
</dbReference>
<organism evidence="5 6">
    <name type="scientific">Pelomonas parva</name>
    <dbReference type="NCBI Taxonomy" id="3299032"/>
    <lineage>
        <taxon>Bacteria</taxon>
        <taxon>Pseudomonadati</taxon>
        <taxon>Pseudomonadota</taxon>
        <taxon>Betaproteobacteria</taxon>
        <taxon>Burkholderiales</taxon>
        <taxon>Sphaerotilaceae</taxon>
        <taxon>Roseateles</taxon>
    </lineage>
</organism>
<evidence type="ECO:0000256" key="3">
    <source>
        <dbReference type="PROSITE-ProRule" id="PRU00023"/>
    </source>
</evidence>
<dbReference type="PROSITE" id="PS50088">
    <property type="entry name" value="ANK_REPEAT"/>
    <property type="match status" value="2"/>
</dbReference>
<reference evidence="5 6" key="1">
    <citation type="submission" date="2024-08" db="EMBL/GenBank/DDBJ databases">
        <authorList>
            <person name="Lu H."/>
        </authorList>
    </citation>
    <scope>NUCLEOTIDE SEQUENCE [LARGE SCALE GENOMIC DNA]</scope>
    <source>
        <strain evidence="5 6">LYH14W</strain>
    </source>
</reference>
<evidence type="ECO:0000313" key="5">
    <source>
        <dbReference type="EMBL" id="MFG6428771.1"/>
    </source>
</evidence>